<dbReference type="InterPro" id="IPR009050">
    <property type="entry name" value="Globin-like_sf"/>
</dbReference>
<feature type="domain" description="Globin" evidence="6">
    <location>
        <begin position="1"/>
        <end position="135"/>
    </location>
</feature>
<organism evidence="7 8">
    <name type="scientific">Xanthobacter autotrophicus (strain ATCC BAA-1158 / Py2)</name>
    <dbReference type="NCBI Taxonomy" id="78245"/>
    <lineage>
        <taxon>Bacteria</taxon>
        <taxon>Pseudomonadati</taxon>
        <taxon>Pseudomonadota</taxon>
        <taxon>Alphaproteobacteria</taxon>
        <taxon>Hyphomicrobiales</taxon>
        <taxon>Xanthobacteraceae</taxon>
        <taxon>Xanthobacter</taxon>
    </lineage>
</organism>
<dbReference type="STRING" id="78245.Xaut_0633"/>
<protein>
    <submittedName>
        <fullName evidence="7">Globin</fullName>
    </submittedName>
</protein>
<dbReference type="PROSITE" id="PS01033">
    <property type="entry name" value="GLOBIN"/>
    <property type="match status" value="1"/>
</dbReference>
<keyword evidence="2 5" id="KW-0561">Oxygen transport</keyword>
<evidence type="ECO:0000256" key="4">
    <source>
        <dbReference type="ARBA" id="ARBA00023004"/>
    </source>
</evidence>
<dbReference type="PANTHER" id="PTHR43396">
    <property type="entry name" value="FLAVOHEMOPROTEIN"/>
    <property type="match status" value="1"/>
</dbReference>
<dbReference type="GO" id="GO:0020037">
    <property type="term" value="F:heme binding"/>
    <property type="evidence" value="ECO:0007669"/>
    <property type="project" value="InterPro"/>
</dbReference>
<dbReference type="InterPro" id="IPR000971">
    <property type="entry name" value="Globin"/>
</dbReference>
<dbReference type="GO" id="GO:0046872">
    <property type="term" value="F:metal ion binding"/>
    <property type="evidence" value="ECO:0007669"/>
    <property type="project" value="UniProtKB-KW"/>
</dbReference>
<dbReference type="GO" id="GO:0046210">
    <property type="term" value="P:nitric oxide catabolic process"/>
    <property type="evidence" value="ECO:0007669"/>
    <property type="project" value="TreeGrafter"/>
</dbReference>
<comment type="similarity">
    <text evidence="5">Belongs to the globin family.</text>
</comment>
<reference evidence="7 8" key="1">
    <citation type="submission" date="2007-07" db="EMBL/GenBank/DDBJ databases">
        <title>Complete sequence of chromosome of Xanthobacter autotrophicus Py2.</title>
        <authorList>
            <consortium name="US DOE Joint Genome Institute"/>
            <person name="Copeland A."/>
            <person name="Lucas S."/>
            <person name="Lapidus A."/>
            <person name="Barry K."/>
            <person name="Glavina del Rio T."/>
            <person name="Hammon N."/>
            <person name="Israni S."/>
            <person name="Dalin E."/>
            <person name="Tice H."/>
            <person name="Pitluck S."/>
            <person name="Sims D."/>
            <person name="Brettin T."/>
            <person name="Bruce D."/>
            <person name="Detter J.C."/>
            <person name="Han C."/>
            <person name="Tapia R."/>
            <person name="Brainard J."/>
            <person name="Schmutz J."/>
            <person name="Larimer F."/>
            <person name="Land M."/>
            <person name="Hauser L."/>
            <person name="Kyrpides N."/>
            <person name="Kim E."/>
            <person name="Ensigns S.A."/>
            <person name="Richardson P."/>
        </authorList>
    </citation>
    <scope>NUCLEOTIDE SEQUENCE [LARGE SCALE GENOMIC DNA]</scope>
    <source>
        <strain evidence="8">ATCC BAA-1158 / Py2</strain>
    </source>
</reference>
<evidence type="ECO:0000259" key="6">
    <source>
        <dbReference type="PROSITE" id="PS01033"/>
    </source>
</evidence>
<evidence type="ECO:0000256" key="5">
    <source>
        <dbReference type="RuleBase" id="RU000356"/>
    </source>
</evidence>
<dbReference type="EMBL" id="CP000781">
    <property type="protein sequence ID" value="ABS65886.1"/>
    <property type="molecule type" value="Genomic_DNA"/>
</dbReference>
<dbReference type="AlphaFoldDB" id="A7ICZ3"/>
<keyword evidence="5" id="KW-0813">Transport</keyword>
<dbReference type="HOGENOM" id="CLU_003827_13_3_5"/>
<dbReference type="PhylomeDB" id="A7ICZ3"/>
<dbReference type="eggNOG" id="COG1017">
    <property type="taxonomic scope" value="Bacteria"/>
</dbReference>
<dbReference type="GO" id="GO:0071500">
    <property type="term" value="P:cellular response to nitrosative stress"/>
    <property type="evidence" value="ECO:0007669"/>
    <property type="project" value="TreeGrafter"/>
</dbReference>
<keyword evidence="8" id="KW-1185">Reference proteome</keyword>
<dbReference type="CDD" id="cd12131">
    <property type="entry name" value="HGbI-like"/>
    <property type="match status" value="1"/>
</dbReference>
<dbReference type="Pfam" id="PF00042">
    <property type="entry name" value="Globin"/>
    <property type="match status" value="1"/>
</dbReference>
<evidence type="ECO:0000256" key="1">
    <source>
        <dbReference type="ARBA" id="ARBA00022617"/>
    </source>
</evidence>
<dbReference type="Gene3D" id="1.10.490.10">
    <property type="entry name" value="Globins"/>
    <property type="match status" value="1"/>
</dbReference>
<evidence type="ECO:0000256" key="3">
    <source>
        <dbReference type="ARBA" id="ARBA00022723"/>
    </source>
</evidence>
<evidence type="ECO:0000256" key="2">
    <source>
        <dbReference type="ARBA" id="ARBA00022621"/>
    </source>
</evidence>
<dbReference type="OrthoDB" id="3213438at2"/>
<sequence length="157" mass="16999">MHDDQIGLLETSFAELSTDRDAAAALFYERLFVLDPALKRLFGDTDMAGQGQKLFAALDLVVASLRHLDKVVPVLEQLAVRHVHYGVRDAHYATVGAALIETLSLYFGPRFSMELRRAWSDAYEVVAGVMIAAAHGVTAEADVAGNLLSRPAFAGAL</sequence>
<dbReference type="Proteomes" id="UP000002417">
    <property type="component" value="Chromosome"/>
</dbReference>
<dbReference type="SUPFAM" id="SSF46458">
    <property type="entry name" value="Globin-like"/>
    <property type="match status" value="1"/>
</dbReference>
<keyword evidence="1 5" id="KW-0349">Heme</keyword>
<dbReference type="InterPro" id="IPR012292">
    <property type="entry name" value="Globin/Proto"/>
</dbReference>
<name>A7ICZ3_XANP2</name>
<dbReference type="GO" id="GO:0005344">
    <property type="term" value="F:oxygen carrier activity"/>
    <property type="evidence" value="ECO:0007669"/>
    <property type="project" value="UniProtKB-KW"/>
</dbReference>
<evidence type="ECO:0000313" key="7">
    <source>
        <dbReference type="EMBL" id="ABS65886.1"/>
    </source>
</evidence>
<gene>
    <name evidence="7" type="ordered locus">Xaut_0633</name>
</gene>
<dbReference type="GO" id="GO:0071949">
    <property type="term" value="F:FAD binding"/>
    <property type="evidence" value="ECO:0007669"/>
    <property type="project" value="TreeGrafter"/>
</dbReference>
<keyword evidence="3" id="KW-0479">Metal-binding</keyword>
<dbReference type="GO" id="GO:0008941">
    <property type="term" value="F:nitric oxide dioxygenase NAD(P)H activity"/>
    <property type="evidence" value="ECO:0007669"/>
    <property type="project" value="TreeGrafter"/>
</dbReference>
<evidence type="ECO:0000313" key="8">
    <source>
        <dbReference type="Proteomes" id="UP000002417"/>
    </source>
</evidence>
<accession>A7ICZ3</accession>
<dbReference type="PANTHER" id="PTHR43396:SF3">
    <property type="entry name" value="FLAVOHEMOPROTEIN"/>
    <property type="match status" value="1"/>
</dbReference>
<dbReference type="GO" id="GO:0019825">
    <property type="term" value="F:oxygen binding"/>
    <property type="evidence" value="ECO:0007669"/>
    <property type="project" value="InterPro"/>
</dbReference>
<keyword evidence="4" id="KW-0408">Iron</keyword>
<proteinExistence type="inferred from homology"/>
<dbReference type="KEGG" id="xau:Xaut_0633"/>